<dbReference type="Pfam" id="PF00665">
    <property type="entry name" value="rve"/>
    <property type="match status" value="1"/>
</dbReference>
<dbReference type="AlphaFoldDB" id="A0A2W5ZK96"/>
<dbReference type="GO" id="GO:0015074">
    <property type="term" value="P:DNA integration"/>
    <property type="evidence" value="ECO:0007669"/>
    <property type="project" value="InterPro"/>
</dbReference>
<dbReference type="InterPro" id="IPR025948">
    <property type="entry name" value="HTH-like_dom"/>
</dbReference>
<reference evidence="3 4" key="1">
    <citation type="journal article" date="2017" name="Nature">
        <title>Atmospheric trace gases support primary production in Antarctic desert surface soil.</title>
        <authorList>
            <person name="Ji M."/>
            <person name="Greening C."/>
            <person name="Vanwonterghem I."/>
            <person name="Carere C.R."/>
            <person name="Bay S.K."/>
            <person name="Steen J.A."/>
            <person name="Montgomery K."/>
            <person name="Lines T."/>
            <person name="Beardall J."/>
            <person name="van Dorst J."/>
            <person name="Snape I."/>
            <person name="Stott M.B."/>
            <person name="Hugenholtz P."/>
            <person name="Ferrari B.C."/>
        </authorList>
    </citation>
    <scope>NUCLEOTIDE SEQUENCE [LARGE SCALE GENOMIC DNA]</scope>
    <source>
        <strain evidence="3">RRmetagenome_bin12</strain>
    </source>
</reference>
<dbReference type="SUPFAM" id="SSF53098">
    <property type="entry name" value="Ribonuclease H-like"/>
    <property type="match status" value="1"/>
</dbReference>
<comment type="function">
    <text evidence="1">Involved in the transposition of the insertion sequence.</text>
</comment>
<dbReference type="InterPro" id="IPR036397">
    <property type="entry name" value="RNaseH_sf"/>
</dbReference>
<dbReference type="PANTHER" id="PTHR46889">
    <property type="entry name" value="TRANSPOSASE INSF FOR INSERTION SEQUENCE IS3B-RELATED"/>
    <property type="match status" value="1"/>
</dbReference>
<dbReference type="Proteomes" id="UP000248724">
    <property type="component" value="Unassembled WGS sequence"/>
</dbReference>
<feature type="domain" description="Integrase catalytic" evidence="2">
    <location>
        <begin position="114"/>
        <end position="204"/>
    </location>
</feature>
<gene>
    <name evidence="3" type="ORF">DLM65_00075</name>
</gene>
<dbReference type="InterPro" id="IPR050900">
    <property type="entry name" value="Transposase_IS3/IS150/IS904"/>
</dbReference>
<dbReference type="Pfam" id="PF13276">
    <property type="entry name" value="HTH_21"/>
    <property type="match status" value="1"/>
</dbReference>
<protein>
    <submittedName>
        <fullName evidence="3">IS3 family transposase</fullName>
    </submittedName>
</protein>
<comment type="caution">
    <text evidence="3">The sequence shown here is derived from an EMBL/GenBank/DDBJ whole genome shotgun (WGS) entry which is preliminary data.</text>
</comment>
<evidence type="ECO:0000313" key="3">
    <source>
        <dbReference type="EMBL" id="PZR84327.1"/>
    </source>
</evidence>
<name>A0A2W5ZK96_9BACT</name>
<dbReference type="NCBIfam" id="NF033516">
    <property type="entry name" value="transpos_IS3"/>
    <property type="match status" value="1"/>
</dbReference>
<dbReference type="InterPro" id="IPR012337">
    <property type="entry name" value="RNaseH-like_sf"/>
</dbReference>
<evidence type="ECO:0000313" key="4">
    <source>
        <dbReference type="Proteomes" id="UP000248724"/>
    </source>
</evidence>
<dbReference type="PROSITE" id="PS50994">
    <property type="entry name" value="INTEGRASE"/>
    <property type="match status" value="1"/>
</dbReference>
<dbReference type="Gene3D" id="3.30.420.10">
    <property type="entry name" value="Ribonuclease H-like superfamily/Ribonuclease H"/>
    <property type="match status" value="1"/>
</dbReference>
<dbReference type="EMBL" id="QHBU01000003">
    <property type="protein sequence ID" value="PZR84327.1"/>
    <property type="molecule type" value="Genomic_DNA"/>
</dbReference>
<proteinExistence type="predicted"/>
<evidence type="ECO:0000259" key="2">
    <source>
        <dbReference type="PROSITE" id="PS50994"/>
    </source>
</evidence>
<organism evidence="3 4">
    <name type="scientific">Candidatus Aeolococcus gillhamiae</name>
    <dbReference type="NCBI Taxonomy" id="3127015"/>
    <lineage>
        <taxon>Bacteria</taxon>
        <taxon>Bacillati</taxon>
        <taxon>Candidatus Dormiibacterota</taxon>
        <taxon>Candidatus Dormibacteria</taxon>
        <taxon>Candidatus Aeolococcales</taxon>
        <taxon>Candidatus Aeolococcaceae</taxon>
        <taxon>Candidatus Aeolococcus</taxon>
    </lineage>
</organism>
<sequence>MEKVNHAVRTLCRVLQVSRTAYYHWSRHPLSDRALADIVLTERIAAIHARSRQTYGAPRVHAELQVCGESLGRKRVARRMRSAGLAGRVPKRYRRTTIGDPFTVLPDLVQRDFTPTHPDQLWVGDITYIRTWEGWLYLATVLDCFSRRVVGWAMADHLRTQLPLAALQMALARRSPADTLIHHTDRGCQPRFKGSTQHELLLTV</sequence>
<dbReference type="PANTHER" id="PTHR46889:SF4">
    <property type="entry name" value="TRANSPOSASE INSO FOR INSERTION SEQUENCE ELEMENT IS911B-RELATED"/>
    <property type="match status" value="1"/>
</dbReference>
<accession>A0A2W5ZK96</accession>
<dbReference type="InterPro" id="IPR048020">
    <property type="entry name" value="Transpos_IS3"/>
</dbReference>
<dbReference type="GO" id="GO:0003676">
    <property type="term" value="F:nucleic acid binding"/>
    <property type="evidence" value="ECO:0007669"/>
    <property type="project" value="InterPro"/>
</dbReference>
<dbReference type="InterPro" id="IPR001584">
    <property type="entry name" value="Integrase_cat-core"/>
</dbReference>
<evidence type="ECO:0000256" key="1">
    <source>
        <dbReference type="ARBA" id="ARBA00002286"/>
    </source>
</evidence>